<dbReference type="EMBL" id="JAYMGO010000014">
    <property type="protein sequence ID" value="KAL1261660.1"/>
    <property type="molecule type" value="Genomic_DNA"/>
</dbReference>
<evidence type="ECO:0000313" key="2">
    <source>
        <dbReference type="Proteomes" id="UP001558613"/>
    </source>
</evidence>
<dbReference type="Proteomes" id="UP001558613">
    <property type="component" value="Unassembled WGS sequence"/>
</dbReference>
<keyword evidence="2" id="KW-1185">Reference proteome</keyword>
<protein>
    <submittedName>
        <fullName evidence="1">Uncharacterized protein</fullName>
    </submittedName>
</protein>
<accession>A0ABR3M9X2</accession>
<sequence>MARGTALCHTQQTQKRARAILSLRFSFLQKRSLLSVFLAHLCDFGLLLSYSTSATAFVESFLQVVSGMDFRRCLPPCSHLIASDDQHGKCVRCMGLDHARDAIFGISNCKSCENRESSVSSCRAAPEASSLREAAAWSTETELEAMESDQLNPLSFPSSPERRGAVSPVEFSCGCLAPTPEARNLVSFRMEDILFTAASDSEDFGADSLDALPPSELVDVLARATEKLSLDWSKLDERFLSGSESRPRAPSPRKRASW</sequence>
<proteinExistence type="predicted"/>
<comment type="caution">
    <text evidence="1">The sequence shown here is derived from an EMBL/GenBank/DDBJ whole genome shotgun (WGS) entry which is preliminary data.</text>
</comment>
<gene>
    <name evidence="1" type="ORF">QQF64_006925</name>
</gene>
<evidence type="ECO:0000313" key="1">
    <source>
        <dbReference type="EMBL" id="KAL1261660.1"/>
    </source>
</evidence>
<reference evidence="1 2" key="1">
    <citation type="submission" date="2023-09" db="EMBL/GenBank/DDBJ databases">
        <authorList>
            <person name="Wang M."/>
        </authorList>
    </citation>
    <scope>NUCLEOTIDE SEQUENCE [LARGE SCALE GENOMIC DNA]</scope>
    <source>
        <strain evidence="1">GT-2023</strain>
        <tissue evidence="1">Liver</tissue>
    </source>
</reference>
<name>A0ABR3M9X2_9TELE</name>
<organism evidence="1 2">
    <name type="scientific">Cirrhinus molitorella</name>
    <name type="common">mud carp</name>
    <dbReference type="NCBI Taxonomy" id="172907"/>
    <lineage>
        <taxon>Eukaryota</taxon>
        <taxon>Metazoa</taxon>
        <taxon>Chordata</taxon>
        <taxon>Craniata</taxon>
        <taxon>Vertebrata</taxon>
        <taxon>Euteleostomi</taxon>
        <taxon>Actinopterygii</taxon>
        <taxon>Neopterygii</taxon>
        <taxon>Teleostei</taxon>
        <taxon>Ostariophysi</taxon>
        <taxon>Cypriniformes</taxon>
        <taxon>Cyprinidae</taxon>
        <taxon>Labeoninae</taxon>
        <taxon>Labeonini</taxon>
        <taxon>Cirrhinus</taxon>
    </lineage>
</organism>